<accession>A0A1G6PXH9</accession>
<dbReference type="Gene3D" id="1.10.1220.10">
    <property type="entry name" value="Met repressor-like"/>
    <property type="match status" value="1"/>
</dbReference>
<dbReference type="GeneID" id="57609090"/>
<dbReference type="InterPro" id="IPR010985">
    <property type="entry name" value="Ribbon_hlx_hlx"/>
</dbReference>
<dbReference type="SUPFAM" id="SSF47598">
    <property type="entry name" value="Ribbon-helix-helix"/>
    <property type="match status" value="1"/>
</dbReference>
<gene>
    <name evidence="2" type="ORF">SAMN05216576_107112</name>
</gene>
<dbReference type="InterPro" id="IPR005569">
    <property type="entry name" value="Arc_DNA-bd_dom"/>
</dbReference>
<dbReference type="InterPro" id="IPR013321">
    <property type="entry name" value="Arc_rbn_hlx_hlx"/>
</dbReference>
<dbReference type="GO" id="GO:0006355">
    <property type="term" value="P:regulation of DNA-templated transcription"/>
    <property type="evidence" value="ECO:0007669"/>
    <property type="project" value="InterPro"/>
</dbReference>
<keyword evidence="3" id="KW-1185">Reference proteome</keyword>
<name>A0A1G6PXH9_9GAMM</name>
<evidence type="ECO:0000313" key="3">
    <source>
        <dbReference type="Proteomes" id="UP000199467"/>
    </source>
</evidence>
<protein>
    <submittedName>
        <fullName evidence="2">Arc-like DNA binding domain-containing protein</fullName>
    </submittedName>
</protein>
<feature type="domain" description="Arc-like DNA binding" evidence="1">
    <location>
        <begin position="32"/>
        <end position="74"/>
    </location>
</feature>
<dbReference type="Pfam" id="PF03869">
    <property type="entry name" value="Arc"/>
    <property type="match status" value="1"/>
</dbReference>
<dbReference type="GO" id="GO:0003677">
    <property type="term" value="F:DNA binding"/>
    <property type="evidence" value="ECO:0007669"/>
    <property type="project" value="InterPro"/>
</dbReference>
<dbReference type="RefSeq" id="WP_017362274.1">
    <property type="nucleotide sequence ID" value="NZ_FMZQ01000007.1"/>
</dbReference>
<evidence type="ECO:0000313" key="2">
    <source>
        <dbReference type="EMBL" id="SDC84085.1"/>
    </source>
</evidence>
<dbReference type="AlphaFoldDB" id="A0A1G6PXH9"/>
<dbReference type="EMBL" id="FMZQ01000007">
    <property type="protein sequence ID" value="SDC84085.1"/>
    <property type="molecule type" value="Genomic_DNA"/>
</dbReference>
<dbReference type="Proteomes" id="UP000199467">
    <property type="component" value="Unassembled WGS sequence"/>
</dbReference>
<reference evidence="3" key="1">
    <citation type="submission" date="2016-10" db="EMBL/GenBank/DDBJ databases">
        <authorList>
            <person name="Varghese N."/>
            <person name="Submissions S."/>
        </authorList>
    </citation>
    <scope>NUCLEOTIDE SEQUENCE [LARGE SCALE GENOMIC DNA]</scope>
    <source>
        <strain evidence="3">DSM 26382</strain>
    </source>
</reference>
<proteinExistence type="predicted"/>
<organism evidence="2 3">
    <name type="scientific">Ectopseudomonas chengduensis</name>
    <dbReference type="NCBI Taxonomy" id="489632"/>
    <lineage>
        <taxon>Bacteria</taxon>
        <taxon>Pseudomonadati</taxon>
        <taxon>Pseudomonadota</taxon>
        <taxon>Gammaproteobacteria</taxon>
        <taxon>Pseudomonadales</taxon>
        <taxon>Pseudomonadaceae</taxon>
        <taxon>Ectopseudomonas</taxon>
    </lineage>
</organism>
<evidence type="ECO:0000259" key="1">
    <source>
        <dbReference type="Pfam" id="PF03869"/>
    </source>
</evidence>
<sequence>MNVVTNPIALAALNRALSAARTGPAPRPRYSSRTADKFVIRGYSELFEELGGIGQHQGRSKNSEMVAAILEALSGNMRMKSVIMALRAYLGHDLADKVLAEVPDFILAECKVTDQFVIRLPPSVRDTIREGVSSAISAKGASVRTMNQWVLNALEQWVNLQRQQYALTTAAIAIDQTVFITAENH</sequence>